<dbReference type="Proteomes" id="UP000288071">
    <property type="component" value="Unassembled WGS sequence"/>
</dbReference>
<organism evidence="1 2">
    <name type="scientific">Paenirhodobacter huangdaonensis</name>
    <dbReference type="NCBI Taxonomy" id="2501515"/>
    <lineage>
        <taxon>Bacteria</taxon>
        <taxon>Pseudomonadati</taxon>
        <taxon>Pseudomonadota</taxon>
        <taxon>Alphaproteobacteria</taxon>
        <taxon>Rhodobacterales</taxon>
        <taxon>Rhodobacter group</taxon>
        <taxon>Paenirhodobacter</taxon>
    </lineage>
</organism>
<accession>A0A3S3PGF9</accession>
<keyword evidence="2" id="KW-1185">Reference proteome</keyword>
<comment type="caution">
    <text evidence="1">The sequence shown here is derived from an EMBL/GenBank/DDBJ whole genome shotgun (WGS) entry which is preliminary data.</text>
</comment>
<sequence length="175" mass="19389">MKFSSRVDIAAPAEFVFDQIADFASFEHAARRRGVSLRRIDALAVPGPGMSWEVGFHFRGRLRQLTAEIIRFERPAAIDYSGKSHGFELLLSLQITVLAPGRSRLHVILDARPRTLGARLLLQSAKLGRSRLERSFEERVATFGAALYTRFAAARSGTRDGVAPQAQPWRRGSAG</sequence>
<proteinExistence type="predicted"/>
<dbReference type="CDD" id="cd07812">
    <property type="entry name" value="SRPBCC"/>
    <property type="match status" value="1"/>
</dbReference>
<name>A0A3S3PGF9_9RHOB</name>
<dbReference type="AlphaFoldDB" id="A0A3S3PGF9"/>
<dbReference type="SUPFAM" id="SSF55961">
    <property type="entry name" value="Bet v1-like"/>
    <property type="match status" value="1"/>
</dbReference>
<evidence type="ECO:0000313" key="2">
    <source>
        <dbReference type="Proteomes" id="UP000288071"/>
    </source>
</evidence>
<dbReference type="InterPro" id="IPR023393">
    <property type="entry name" value="START-like_dom_sf"/>
</dbReference>
<protein>
    <submittedName>
        <fullName evidence="1">SRPBCC family protein</fullName>
    </submittedName>
</protein>
<dbReference type="RefSeq" id="WP_128155517.1">
    <property type="nucleotide sequence ID" value="NZ_JBHSOM010000009.1"/>
</dbReference>
<reference evidence="1" key="1">
    <citation type="submission" date="2019-01" db="EMBL/GenBank/DDBJ databases">
        <title>Sinorhodobacter populi sp. nov. isolated from the symptomatic bark tissue of Populus euramericana canker.</title>
        <authorList>
            <person name="Xu G."/>
        </authorList>
    </citation>
    <scope>NUCLEOTIDE SEQUENCE [LARGE SCALE GENOMIC DNA]</scope>
    <source>
        <strain evidence="1">CGMCC 1.12963</strain>
    </source>
</reference>
<evidence type="ECO:0000313" key="1">
    <source>
        <dbReference type="EMBL" id="RWR53241.1"/>
    </source>
</evidence>
<dbReference type="EMBL" id="SAVA01000003">
    <property type="protein sequence ID" value="RWR53241.1"/>
    <property type="molecule type" value="Genomic_DNA"/>
</dbReference>
<reference evidence="1" key="2">
    <citation type="submission" date="2019-01" db="EMBL/GenBank/DDBJ databases">
        <authorList>
            <person name="Li Y."/>
        </authorList>
    </citation>
    <scope>NUCLEOTIDE SEQUENCE [LARGE SCALE GENOMIC DNA]</scope>
    <source>
        <strain evidence="1">CGMCC 1.12963</strain>
    </source>
</reference>
<dbReference type="Gene3D" id="3.30.530.20">
    <property type="match status" value="1"/>
</dbReference>
<gene>
    <name evidence="1" type="ORF">EOW66_05895</name>
</gene>